<proteinExistence type="predicted"/>
<comment type="caution">
    <text evidence="2">The sequence shown here is derived from an EMBL/GenBank/DDBJ whole genome shotgun (WGS) entry which is preliminary data.</text>
</comment>
<dbReference type="Proteomes" id="UP001596203">
    <property type="component" value="Unassembled WGS sequence"/>
</dbReference>
<reference evidence="3" key="1">
    <citation type="journal article" date="2019" name="Int. J. Syst. Evol. Microbiol.">
        <title>The Global Catalogue of Microorganisms (GCM) 10K type strain sequencing project: providing services to taxonomists for standard genome sequencing and annotation.</title>
        <authorList>
            <consortium name="The Broad Institute Genomics Platform"/>
            <consortium name="The Broad Institute Genome Sequencing Center for Infectious Disease"/>
            <person name="Wu L."/>
            <person name="Ma J."/>
        </authorList>
    </citation>
    <scope>NUCLEOTIDE SEQUENCE [LARGE SCALE GENOMIC DNA]</scope>
    <source>
        <strain evidence="3">ZS-35-S2</strain>
    </source>
</reference>
<name>A0ABW1K327_9ACTN</name>
<protein>
    <recommendedName>
        <fullName evidence="4">4Fe-4S Wbl-type domain-containing protein</fullName>
    </recommendedName>
</protein>
<sequence length="104" mass="11278">MVLRSGRWWAYRRMVVVDGERGVSEADLDGDVQVSDEMAAHFRDTMLAHANDPESGACIRCGRSRCDEWRWAYERLVLAGRLDDLPKPAGAGDDAGTAAGPGGA</sequence>
<evidence type="ECO:0000313" key="3">
    <source>
        <dbReference type="Proteomes" id="UP001596203"/>
    </source>
</evidence>
<accession>A0ABW1K327</accession>
<evidence type="ECO:0000313" key="2">
    <source>
        <dbReference type="EMBL" id="MFC6016106.1"/>
    </source>
</evidence>
<organism evidence="2 3">
    <name type="scientific">Plantactinospora solaniradicis</name>
    <dbReference type="NCBI Taxonomy" id="1723736"/>
    <lineage>
        <taxon>Bacteria</taxon>
        <taxon>Bacillati</taxon>
        <taxon>Actinomycetota</taxon>
        <taxon>Actinomycetes</taxon>
        <taxon>Micromonosporales</taxon>
        <taxon>Micromonosporaceae</taxon>
        <taxon>Plantactinospora</taxon>
    </lineage>
</organism>
<dbReference type="RefSeq" id="WP_377419186.1">
    <property type="nucleotide sequence ID" value="NZ_JBHSPR010000007.1"/>
</dbReference>
<evidence type="ECO:0008006" key="4">
    <source>
        <dbReference type="Google" id="ProtNLM"/>
    </source>
</evidence>
<feature type="region of interest" description="Disordered" evidence="1">
    <location>
        <begin position="83"/>
        <end position="104"/>
    </location>
</feature>
<keyword evidence="3" id="KW-1185">Reference proteome</keyword>
<gene>
    <name evidence="2" type="ORF">ACFP2T_07855</name>
</gene>
<evidence type="ECO:0000256" key="1">
    <source>
        <dbReference type="SAM" id="MobiDB-lite"/>
    </source>
</evidence>
<dbReference type="EMBL" id="JBHSPR010000007">
    <property type="protein sequence ID" value="MFC6016106.1"/>
    <property type="molecule type" value="Genomic_DNA"/>
</dbReference>
<feature type="compositionally biased region" description="Low complexity" evidence="1">
    <location>
        <begin position="88"/>
        <end position="98"/>
    </location>
</feature>